<sequence>MIKRSIILPVITLSLLYSTVTIAEVYLITPLQDGGIKAIHIQITPEEWAKAQGLQLSEAVGLYGPATAVILEQGKPPRLSYDSLKNIDRRYGGDGDVIPDNQPTSIPDRQPTALIDPSGEREGSEKDEISLDDIPEQVPMELFENDSPNSIALRDGLWRSEMEFQFNDGCPPQIAPLVRNMVGNGASTQATFSNPYHPRDFSDQLENIEWKRASPNGYVSAPFSPVGGAQMPPGMSFSILYAMEAVSAEKVNVWVQVQLTLPEFMAAMVGGSTNCIAEANGNYSYSGG</sequence>
<evidence type="ECO:0000256" key="1">
    <source>
        <dbReference type="SAM" id="MobiDB-lite"/>
    </source>
</evidence>
<feature type="compositionally biased region" description="Basic and acidic residues" evidence="1">
    <location>
        <begin position="118"/>
        <end position="128"/>
    </location>
</feature>
<proteinExistence type="predicted"/>
<dbReference type="EMBL" id="UOEQ01000428">
    <property type="protein sequence ID" value="VAW22714.1"/>
    <property type="molecule type" value="Genomic_DNA"/>
</dbReference>
<organism evidence="2">
    <name type="scientific">hydrothermal vent metagenome</name>
    <dbReference type="NCBI Taxonomy" id="652676"/>
    <lineage>
        <taxon>unclassified sequences</taxon>
        <taxon>metagenomes</taxon>
        <taxon>ecological metagenomes</taxon>
    </lineage>
</organism>
<reference evidence="2" key="1">
    <citation type="submission" date="2018-06" db="EMBL/GenBank/DDBJ databases">
        <authorList>
            <person name="Zhirakovskaya E."/>
        </authorList>
    </citation>
    <scope>NUCLEOTIDE SEQUENCE</scope>
</reference>
<protein>
    <submittedName>
        <fullName evidence="2">Uncharacterized protein</fullName>
    </submittedName>
</protein>
<feature type="region of interest" description="Disordered" evidence="1">
    <location>
        <begin position="92"/>
        <end position="128"/>
    </location>
</feature>
<dbReference type="AlphaFoldDB" id="A0A3B0URM5"/>
<name>A0A3B0URM5_9ZZZZ</name>
<gene>
    <name evidence="2" type="ORF">MNBD_ALPHA11-90</name>
</gene>
<accession>A0A3B0URM5</accession>
<evidence type="ECO:0000313" key="2">
    <source>
        <dbReference type="EMBL" id="VAW22714.1"/>
    </source>
</evidence>